<evidence type="ECO:0000313" key="1">
    <source>
        <dbReference type="EMBL" id="APG25088.1"/>
    </source>
</evidence>
<evidence type="ECO:0000313" key="2">
    <source>
        <dbReference type="Proteomes" id="UP000182264"/>
    </source>
</evidence>
<reference evidence="1 2" key="1">
    <citation type="journal article" date="2017" name="Genome Announc.">
        <title>Complete Genome Sequences of Two Acetylene-Fermenting Pelobacter acetylenicus Strains.</title>
        <authorList>
            <person name="Sutton J.M."/>
            <person name="Baesman S.M."/>
            <person name="Fierst J.L."/>
            <person name="Poret-Peterson A.T."/>
            <person name="Oremland R.S."/>
            <person name="Dunlap D.S."/>
            <person name="Akob D.M."/>
        </authorList>
    </citation>
    <scope>NUCLEOTIDE SEQUENCE [LARGE SCALE GENOMIC DNA]</scope>
    <source>
        <strain evidence="1 2">DSM 3247</strain>
    </source>
</reference>
<name>A0A1L3GHD9_SYNAC</name>
<protein>
    <submittedName>
        <fullName evidence="1">Uncharacterized protein</fullName>
    </submittedName>
</protein>
<dbReference type="RefSeq" id="WP_072286937.1">
    <property type="nucleotide sequence ID" value="NZ_CP015455.1"/>
</dbReference>
<dbReference type="Proteomes" id="UP000182264">
    <property type="component" value="Chromosome"/>
</dbReference>
<keyword evidence="2" id="KW-1185">Reference proteome</keyword>
<dbReference type="EMBL" id="CP015518">
    <property type="protein sequence ID" value="APG25088.1"/>
    <property type="molecule type" value="Genomic_DNA"/>
</dbReference>
<gene>
    <name evidence="1" type="ORF">A7E75_08710</name>
</gene>
<proteinExistence type="predicted"/>
<accession>A0A1L3GHD9</accession>
<organism evidence="1 2">
    <name type="scientific">Syntrophotalea acetylenica</name>
    <name type="common">Pelobacter acetylenicus</name>
    <dbReference type="NCBI Taxonomy" id="29542"/>
    <lineage>
        <taxon>Bacteria</taxon>
        <taxon>Pseudomonadati</taxon>
        <taxon>Thermodesulfobacteriota</taxon>
        <taxon>Desulfuromonadia</taxon>
        <taxon>Desulfuromonadales</taxon>
        <taxon>Syntrophotaleaceae</taxon>
        <taxon>Syntrophotalea</taxon>
    </lineage>
</organism>
<sequence>MEDIDLDLLHYLIYIDTDYIKAVVADTTYLPRTVLGVGTFLLDNDGDIDLLTAKQQVTFDKFIRPLLFDVACQGLAGPETCMGNGRIESNLLMPCYRDNIFRCRACRAAIASSTAP</sequence>
<dbReference type="AlphaFoldDB" id="A0A1L3GHD9"/>